<dbReference type="Pfam" id="PF00072">
    <property type="entry name" value="Response_reg"/>
    <property type="match status" value="1"/>
</dbReference>
<feature type="domain" description="Response regulatory" evidence="2">
    <location>
        <begin position="8"/>
        <end position="132"/>
    </location>
</feature>
<accession>A0A2A2HAB2</accession>
<protein>
    <recommendedName>
        <fullName evidence="2">Response regulatory domain-containing protein</fullName>
    </recommendedName>
</protein>
<dbReference type="PROSITE" id="PS50110">
    <property type="entry name" value="RESPONSE_REGULATORY"/>
    <property type="match status" value="1"/>
</dbReference>
<evidence type="ECO:0000313" key="3">
    <source>
        <dbReference type="EMBL" id="PAV06193.1"/>
    </source>
</evidence>
<dbReference type="AlphaFoldDB" id="A0A2A2HAB2"/>
<dbReference type="RefSeq" id="WP_069585782.1">
    <property type="nucleotide sequence ID" value="NZ_LMVM01000001.1"/>
</dbReference>
<dbReference type="OrthoDB" id="373005at2157"/>
<dbReference type="SMART" id="SM00448">
    <property type="entry name" value="REC"/>
    <property type="match status" value="1"/>
</dbReference>
<feature type="modified residue" description="4-aspartylphosphate" evidence="1">
    <location>
        <position position="65"/>
    </location>
</feature>
<organism evidence="3 4">
    <name type="scientific">Methanobacterium bryantii</name>
    <dbReference type="NCBI Taxonomy" id="2161"/>
    <lineage>
        <taxon>Archaea</taxon>
        <taxon>Methanobacteriati</taxon>
        <taxon>Methanobacteriota</taxon>
        <taxon>Methanomada group</taxon>
        <taxon>Methanobacteria</taxon>
        <taxon>Methanobacteriales</taxon>
        <taxon>Methanobacteriaceae</taxon>
        <taxon>Methanobacterium</taxon>
    </lineage>
</organism>
<sequence>MSAPDNVEILLIEDSPADTRLIMELLDNCKIMNIKSVDNDITAMDYLYNKNEYKNCKKPSLILLDSSLPAESSIKILKEIKTDDKLKCIPVIILTGSTDDMNINNLYKQYANACIIKPIDLEDFKKHMCTFIDFWCNIVTLPKIDEKQLIE</sequence>
<dbReference type="InterPro" id="IPR052893">
    <property type="entry name" value="TCS_response_regulator"/>
</dbReference>
<dbReference type="Proteomes" id="UP000217784">
    <property type="component" value="Unassembled WGS sequence"/>
</dbReference>
<dbReference type="PANTHER" id="PTHR44520">
    <property type="entry name" value="RESPONSE REGULATOR RCP1-RELATED"/>
    <property type="match status" value="1"/>
</dbReference>
<dbReference type="InterPro" id="IPR001789">
    <property type="entry name" value="Sig_transdc_resp-reg_receiver"/>
</dbReference>
<keyword evidence="1" id="KW-0597">Phosphoprotein</keyword>
<dbReference type="GO" id="GO:0000160">
    <property type="term" value="P:phosphorelay signal transduction system"/>
    <property type="evidence" value="ECO:0007669"/>
    <property type="project" value="InterPro"/>
</dbReference>
<dbReference type="EMBL" id="LMVM01000001">
    <property type="protein sequence ID" value="PAV06193.1"/>
    <property type="molecule type" value="Genomic_DNA"/>
</dbReference>
<dbReference type="SUPFAM" id="SSF52172">
    <property type="entry name" value="CheY-like"/>
    <property type="match status" value="1"/>
</dbReference>
<name>A0A2A2HAB2_METBR</name>
<evidence type="ECO:0000256" key="1">
    <source>
        <dbReference type="PROSITE-ProRule" id="PRU00169"/>
    </source>
</evidence>
<comment type="caution">
    <text evidence="3">The sequence shown here is derived from an EMBL/GenBank/DDBJ whole genome shotgun (WGS) entry which is preliminary data.</text>
</comment>
<gene>
    <name evidence="3" type="ORF">ASJ80_15285</name>
</gene>
<dbReference type="Gene3D" id="3.40.50.2300">
    <property type="match status" value="1"/>
</dbReference>
<evidence type="ECO:0000313" key="4">
    <source>
        <dbReference type="Proteomes" id="UP000217784"/>
    </source>
</evidence>
<proteinExistence type="predicted"/>
<dbReference type="CDD" id="cd17557">
    <property type="entry name" value="REC_Rcp-like"/>
    <property type="match status" value="1"/>
</dbReference>
<keyword evidence="4" id="KW-1185">Reference proteome</keyword>
<dbReference type="InterPro" id="IPR011006">
    <property type="entry name" value="CheY-like_superfamily"/>
</dbReference>
<evidence type="ECO:0000259" key="2">
    <source>
        <dbReference type="PROSITE" id="PS50110"/>
    </source>
</evidence>
<reference evidence="3 4" key="1">
    <citation type="journal article" date="2017" name="BMC Genomics">
        <title>Genomic analysis of methanogenic archaea reveals a shift towards energy conservation.</title>
        <authorList>
            <person name="Gilmore S.P."/>
            <person name="Henske J.K."/>
            <person name="Sexton J.A."/>
            <person name="Solomon K.V."/>
            <person name="Seppala S."/>
            <person name="Yoo J.I."/>
            <person name="Huyett L.M."/>
            <person name="Pressman A."/>
            <person name="Cogan J.Z."/>
            <person name="Kivenson V."/>
            <person name="Peng X."/>
            <person name="Tan Y."/>
            <person name="Valentine D.L."/>
            <person name="O'Malley M.A."/>
        </authorList>
    </citation>
    <scope>NUCLEOTIDE SEQUENCE [LARGE SCALE GENOMIC DNA]</scope>
    <source>
        <strain evidence="3 4">M.o.H.</strain>
    </source>
</reference>